<dbReference type="Gene3D" id="2.60.120.40">
    <property type="match status" value="1"/>
</dbReference>
<dbReference type="InterPro" id="IPR050822">
    <property type="entry name" value="Cerebellin_Synaptic_Org"/>
</dbReference>
<protein>
    <recommendedName>
        <fullName evidence="4">C1q domain-containing protein</fullName>
    </recommendedName>
</protein>
<organism evidence="5 6">
    <name type="scientific">Microctonus aethiopoides</name>
    <dbReference type="NCBI Taxonomy" id="144406"/>
    <lineage>
        <taxon>Eukaryota</taxon>
        <taxon>Metazoa</taxon>
        <taxon>Ecdysozoa</taxon>
        <taxon>Arthropoda</taxon>
        <taxon>Hexapoda</taxon>
        <taxon>Insecta</taxon>
        <taxon>Pterygota</taxon>
        <taxon>Neoptera</taxon>
        <taxon>Endopterygota</taxon>
        <taxon>Hymenoptera</taxon>
        <taxon>Apocrita</taxon>
        <taxon>Ichneumonoidea</taxon>
        <taxon>Braconidae</taxon>
        <taxon>Euphorinae</taxon>
        <taxon>Microctonus</taxon>
    </lineage>
</organism>
<evidence type="ECO:0000256" key="2">
    <source>
        <dbReference type="ARBA" id="ARBA00022525"/>
    </source>
</evidence>
<dbReference type="AlphaFoldDB" id="A0AA39FIK4"/>
<dbReference type="SMART" id="SM00110">
    <property type="entry name" value="C1Q"/>
    <property type="match status" value="1"/>
</dbReference>
<evidence type="ECO:0000256" key="1">
    <source>
        <dbReference type="ARBA" id="ARBA00004613"/>
    </source>
</evidence>
<dbReference type="Pfam" id="PF00386">
    <property type="entry name" value="C1q"/>
    <property type="match status" value="1"/>
</dbReference>
<dbReference type="Proteomes" id="UP001168990">
    <property type="component" value="Unassembled WGS sequence"/>
</dbReference>
<evidence type="ECO:0000256" key="3">
    <source>
        <dbReference type="ARBA" id="ARBA00022729"/>
    </source>
</evidence>
<gene>
    <name evidence="5" type="ORF">PV328_010833</name>
</gene>
<accession>A0AA39FIK4</accession>
<proteinExistence type="predicted"/>
<name>A0AA39FIK4_9HYME</name>
<dbReference type="SUPFAM" id="SSF49842">
    <property type="entry name" value="TNF-like"/>
    <property type="match status" value="1"/>
</dbReference>
<dbReference type="InterPro" id="IPR008983">
    <property type="entry name" value="Tumour_necrosis_fac-like_dom"/>
</dbReference>
<sequence>MEQETTTTTRAFGVPHWGVVAATPQLNIMLVWTILLGLTAGLLVNAARPDPPRSGITTVGSLKLATAEDCVGLVAFSATSSTNNDAQLIFRETLVNKGVGYIAETGIFTTHCPGIYHISFAGYGSDLKLTLKRKANNSNSWKPIVSTGSRYGGANQVILDCDVGDQFAVFVDAGKSNEGTTFSGYRIAKK</sequence>
<comment type="caution">
    <text evidence="5">The sequence shown here is derived from an EMBL/GenBank/DDBJ whole genome shotgun (WGS) entry which is preliminary data.</text>
</comment>
<dbReference type="PANTHER" id="PTHR22923">
    <property type="entry name" value="CEREBELLIN-RELATED"/>
    <property type="match status" value="1"/>
</dbReference>
<keyword evidence="6" id="KW-1185">Reference proteome</keyword>
<reference evidence="5" key="2">
    <citation type="submission" date="2023-03" db="EMBL/GenBank/DDBJ databases">
        <authorList>
            <person name="Inwood S.N."/>
            <person name="Skelly J.G."/>
            <person name="Guhlin J."/>
            <person name="Harrop T.W.R."/>
            <person name="Goldson S.G."/>
            <person name="Dearden P.K."/>
        </authorList>
    </citation>
    <scope>NUCLEOTIDE SEQUENCE</scope>
    <source>
        <strain evidence="5">Irish</strain>
        <tissue evidence="5">Whole body</tissue>
    </source>
</reference>
<dbReference type="GO" id="GO:0005576">
    <property type="term" value="C:extracellular region"/>
    <property type="evidence" value="ECO:0007669"/>
    <property type="project" value="UniProtKB-SubCell"/>
</dbReference>
<evidence type="ECO:0000259" key="4">
    <source>
        <dbReference type="SMART" id="SM00110"/>
    </source>
</evidence>
<keyword evidence="3" id="KW-0732">Signal</keyword>
<evidence type="ECO:0000313" key="5">
    <source>
        <dbReference type="EMBL" id="KAK0170252.1"/>
    </source>
</evidence>
<keyword evidence="2" id="KW-0964">Secreted</keyword>
<comment type="subcellular location">
    <subcellularLocation>
        <location evidence="1">Secreted</location>
    </subcellularLocation>
</comment>
<dbReference type="PANTHER" id="PTHR22923:SF116">
    <property type="entry name" value="C1Q DOMAIN-CONTAINING PROTEIN"/>
    <property type="match status" value="1"/>
</dbReference>
<evidence type="ECO:0000313" key="6">
    <source>
        <dbReference type="Proteomes" id="UP001168990"/>
    </source>
</evidence>
<feature type="domain" description="C1q" evidence="4">
    <location>
        <begin position="67"/>
        <end position="190"/>
    </location>
</feature>
<dbReference type="InterPro" id="IPR001073">
    <property type="entry name" value="C1q_dom"/>
</dbReference>
<reference evidence="5" key="1">
    <citation type="journal article" date="2023" name="bioRxiv">
        <title>Scaffold-level genome assemblies of two parasitoid biocontrol wasps reveal the parthenogenesis mechanism and an associated novel virus.</title>
        <authorList>
            <person name="Inwood S."/>
            <person name="Skelly J."/>
            <person name="Guhlin J."/>
            <person name="Harrop T."/>
            <person name="Goldson S."/>
            <person name="Dearden P."/>
        </authorList>
    </citation>
    <scope>NUCLEOTIDE SEQUENCE</scope>
    <source>
        <strain evidence="5">Irish</strain>
        <tissue evidence="5">Whole body</tissue>
    </source>
</reference>
<dbReference type="EMBL" id="JAQQBS010000004">
    <property type="protein sequence ID" value="KAK0170252.1"/>
    <property type="molecule type" value="Genomic_DNA"/>
</dbReference>